<dbReference type="EMBL" id="KF124127">
    <property type="protein sequence ID" value="AIA91442.1"/>
    <property type="molecule type" value="Genomic_DNA"/>
</dbReference>
<dbReference type="InterPro" id="IPR007863">
    <property type="entry name" value="Peptidase_M16_C"/>
</dbReference>
<dbReference type="AlphaFoldDB" id="A0A060C940"/>
<dbReference type="Pfam" id="PF05193">
    <property type="entry name" value="Peptidase_M16_C"/>
    <property type="match status" value="1"/>
</dbReference>
<reference evidence="2" key="1">
    <citation type="journal article" date="2013" name="Environ. Microbiol.">
        <title>Seasonally variable intestinal metagenomes of the red palm weevil (Rhynchophorus ferrugineus).</title>
        <authorList>
            <person name="Jia S."/>
            <person name="Zhang X."/>
            <person name="Zhang G."/>
            <person name="Yin A."/>
            <person name="Zhang S."/>
            <person name="Li F."/>
            <person name="Wang L."/>
            <person name="Zhao D."/>
            <person name="Yun Q."/>
            <person name="Tala"/>
            <person name="Wang J."/>
            <person name="Sun G."/>
            <person name="Baabdullah M."/>
            <person name="Yu X."/>
            <person name="Hu S."/>
            <person name="Al-Mssallem I.S."/>
            <person name="Yu J."/>
        </authorList>
    </citation>
    <scope>NUCLEOTIDE SEQUENCE</scope>
</reference>
<dbReference type="GO" id="GO:0046872">
    <property type="term" value="F:metal ion binding"/>
    <property type="evidence" value="ECO:0007669"/>
    <property type="project" value="InterPro"/>
</dbReference>
<name>A0A060C940_9HYPH</name>
<evidence type="ECO:0000313" key="2">
    <source>
        <dbReference type="EMBL" id="AIA91442.1"/>
    </source>
</evidence>
<dbReference type="Gene3D" id="3.30.830.10">
    <property type="entry name" value="Metalloenzyme, LuxS/M16 peptidase-like"/>
    <property type="match status" value="1"/>
</dbReference>
<protein>
    <submittedName>
        <fullName evidence="2">Peptidase_M16_C</fullName>
    </submittedName>
</protein>
<dbReference type="SUPFAM" id="SSF63411">
    <property type="entry name" value="LuxS/MPP-like metallohydrolase"/>
    <property type="match status" value="1"/>
</dbReference>
<organism evidence="2">
    <name type="scientific">uncultured Sinorhizobium sp</name>
    <dbReference type="NCBI Taxonomy" id="215603"/>
    <lineage>
        <taxon>Bacteria</taxon>
        <taxon>Pseudomonadati</taxon>
        <taxon>Pseudomonadota</taxon>
        <taxon>Alphaproteobacteria</taxon>
        <taxon>Hyphomicrobiales</taxon>
        <taxon>Rhizobiaceae</taxon>
        <taxon>Sinorhizobium/Ensifer group</taxon>
        <taxon>Sinorhizobium</taxon>
        <taxon>environmental samples</taxon>
    </lineage>
</organism>
<accession>A0A060C940</accession>
<proteinExistence type="predicted"/>
<sequence length="148" mass="16244">MFQVVRQQVAQAQAGELLSPEHLFSRAIKQAVLPPKDPTLREATPQSIMRVTRDDVQAYYKKVWRPDQTTIVVTGDVTPEKAQAVLEQNFGGWKAEGPAPNIDLPAVPLSKASHAQVPDRSSVQDEVVLAETLGLTAAHPDHLCSSWE</sequence>
<feature type="domain" description="Peptidase M16 C-terminal" evidence="1">
    <location>
        <begin position="51"/>
        <end position="117"/>
    </location>
</feature>
<dbReference type="InterPro" id="IPR011249">
    <property type="entry name" value="Metalloenz_LuxS/M16"/>
</dbReference>
<evidence type="ECO:0000259" key="1">
    <source>
        <dbReference type="Pfam" id="PF05193"/>
    </source>
</evidence>